<proteinExistence type="predicted"/>
<dbReference type="Pfam" id="PF09563">
    <property type="entry name" value="RE_LlaJI"/>
    <property type="match status" value="1"/>
</dbReference>
<dbReference type="GO" id="GO:0004519">
    <property type="term" value="F:endonuclease activity"/>
    <property type="evidence" value="ECO:0007669"/>
    <property type="project" value="UniProtKB-KW"/>
</dbReference>
<protein>
    <submittedName>
        <fullName evidence="1">LlaJI family restriction endonuclease</fullName>
    </submittedName>
</protein>
<comment type="caution">
    <text evidence="1">The sequence shown here is derived from an EMBL/GenBank/DDBJ whole genome shotgun (WGS) entry which is preliminary data.</text>
</comment>
<sequence length="401" mass="48205">MSQQEIRVVNDGQTVDKDFVNSWEIFDYCDQYNGSLTISFVGAIIKNDKILFSFPKHYKVDDDEHNQVSCMKQILYILSKSKASYGSFDKGIKGEFPIKAYLGILMHYKKYGLYLSNEQYYENGYAGNIDWNRTVNKSNKIIQKKGVIFFPFTIKRTRDKSVFISECMNYVLSDASRYKKFINTIMPYEYINKNNIFNNLRYVLNELKRIRNLYFKDIEKRLINNLIEYIEWKSTTRDNVRLITLKFENYWEVMINEYLNDGFCGIEEDQIIWGENKQNKFSKPEMEYVESVEKRLQYRGRSPYKIQYDHIFIDDDNRKIVLFDSKYFNAEVDQLNYKQLFYHYNLKQKYPEFLIYNGLLLPTEKNYYTKIHVDRTDLDGVKIVEHYINLNLVLDYYSKSI</sequence>
<dbReference type="Proteomes" id="UP000182015">
    <property type="component" value="Unassembled WGS sequence"/>
</dbReference>
<reference evidence="2" key="1">
    <citation type="submission" date="2016-06" db="EMBL/GenBank/DDBJ databases">
        <authorList>
            <person name="de Vries S.P.W."/>
            <person name="Hadjirin N.F."/>
            <person name="Lay E.M."/>
            <person name="Zadoks R.N."/>
            <person name="Peacock S.J."/>
            <person name="Parkhill J."/>
            <person name="Grant A.J."/>
            <person name="Mcdougall S."/>
            <person name="Holmes M.A."/>
        </authorList>
    </citation>
    <scope>NUCLEOTIDE SEQUENCE [LARGE SCALE GENOMIC DNA]</scope>
    <source>
        <strain evidence="2">NZ1587</strain>
    </source>
</reference>
<keyword evidence="1" id="KW-0378">Hydrolase</keyword>
<keyword evidence="1" id="KW-0255">Endonuclease</keyword>
<organism evidence="1 2">
    <name type="scientific">Streptococcus bovimastitidis</name>
    <dbReference type="NCBI Taxonomy" id="1856638"/>
    <lineage>
        <taxon>Bacteria</taxon>
        <taxon>Bacillati</taxon>
        <taxon>Bacillota</taxon>
        <taxon>Bacilli</taxon>
        <taxon>Lactobacillales</taxon>
        <taxon>Streptococcaceae</taxon>
        <taxon>Streptococcus</taxon>
    </lineage>
</organism>
<accession>A0A1L8MN64</accession>
<dbReference type="OrthoDB" id="2966537at2"/>
<name>A0A1L8MN64_9STRE</name>
<gene>
    <name evidence="1" type="ORF">A9Q68_01195</name>
</gene>
<keyword evidence="2" id="KW-1185">Reference proteome</keyword>
<evidence type="ECO:0000313" key="1">
    <source>
        <dbReference type="EMBL" id="OJF72188.1"/>
    </source>
</evidence>
<dbReference type="InterPro" id="IPR018579">
    <property type="entry name" value="Restrct_endonuc_II_LlaJI"/>
</dbReference>
<evidence type="ECO:0000313" key="2">
    <source>
        <dbReference type="Proteomes" id="UP000182015"/>
    </source>
</evidence>
<keyword evidence="1" id="KW-0540">Nuclease</keyword>
<dbReference type="AlphaFoldDB" id="A0A1L8MN64"/>
<dbReference type="STRING" id="1856638.A9Q68_01195"/>
<dbReference type="EMBL" id="LZDD01000001">
    <property type="protein sequence ID" value="OJF72188.1"/>
    <property type="molecule type" value="Genomic_DNA"/>
</dbReference>